<dbReference type="InterPro" id="IPR000253">
    <property type="entry name" value="FHA_dom"/>
</dbReference>
<proteinExistence type="predicted"/>
<name>A0ABY7VUY7_9BACT</name>
<evidence type="ECO:0000313" key="4">
    <source>
        <dbReference type="Proteomes" id="UP001214250"/>
    </source>
</evidence>
<evidence type="ECO:0000259" key="2">
    <source>
        <dbReference type="PROSITE" id="PS50006"/>
    </source>
</evidence>
<reference evidence="3 4" key="1">
    <citation type="submission" date="2023-02" db="EMBL/GenBank/DDBJ databases">
        <title>Genome sequence of Lentisphaera profundi SAORIC-696.</title>
        <authorList>
            <person name="Kim e."/>
            <person name="Cho J.-C."/>
            <person name="Choi A."/>
            <person name="Kang I."/>
        </authorList>
    </citation>
    <scope>NUCLEOTIDE SEQUENCE [LARGE SCALE GENOMIC DNA]</scope>
    <source>
        <strain evidence="3 4">SAORIC-696</strain>
    </source>
</reference>
<dbReference type="Proteomes" id="UP001214250">
    <property type="component" value="Chromosome 1"/>
</dbReference>
<dbReference type="PROSITE" id="PS50006">
    <property type="entry name" value="FHA_DOMAIN"/>
    <property type="match status" value="1"/>
</dbReference>
<feature type="domain" description="FHA" evidence="2">
    <location>
        <begin position="287"/>
        <end position="357"/>
    </location>
</feature>
<protein>
    <submittedName>
        <fullName evidence="3">FHA domain-containing protein</fullName>
    </submittedName>
</protein>
<evidence type="ECO:0000313" key="3">
    <source>
        <dbReference type="EMBL" id="WDE96641.1"/>
    </source>
</evidence>
<evidence type="ECO:0000256" key="1">
    <source>
        <dbReference type="SAM" id="MobiDB-lite"/>
    </source>
</evidence>
<dbReference type="CDD" id="cd00060">
    <property type="entry name" value="FHA"/>
    <property type="match status" value="1"/>
</dbReference>
<accession>A0ABY7VUY7</accession>
<sequence length="457" mass="50540">MDCTSCQCLIEDEDASFCEYCGTAILSTSPALSNGLSSEPTDINIAQIETLDQNIFDSSNDSTLPIIVKYDQGTCSEFVAGVHSAIHLAFDEKDNNSVKNLKVLVQTPTQYQEVKRVFYLPSKCSINLPANALEESINAAIELFFTCTINGEEKAFHSFFNIDIHEKSGQIKTQLNINVGDINYGSGNATDATGNINLINQDLLQSDRDKLRKRESQWSDLSLHEISLDDCPFLLTENFSSANNLQDDKQKPAQEQARPTFPTSPQAKSLSLELASGETLHIFSHDLTLGRSREADLLTRNYPSPNSSDPQTEMKTLNINMSSLHASITINDSGFAFIDGNAKGPSTNKSKVNGRYVNGSVKLDNSGTITLAPNTSSSFTLNYESFSDQALILKRSDKLKQVYLIIKDHYDLEAYLKGYLIWNTPVGLCFSQQNQYKSLESLKPLFKSSSTPAKLKK</sequence>
<dbReference type="RefSeq" id="WP_274150706.1">
    <property type="nucleotide sequence ID" value="NZ_CP117811.1"/>
</dbReference>
<organism evidence="3 4">
    <name type="scientific">Lentisphaera profundi</name>
    <dbReference type="NCBI Taxonomy" id="1658616"/>
    <lineage>
        <taxon>Bacteria</taxon>
        <taxon>Pseudomonadati</taxon>
        <taxon>Lentisphaerota</taxon>
        <taxon>Lentisphaeria</taxon>
        <taxon>Lentisphaerales</taxon>
        <taxon>Lentisphaeraceae</taxon>
        <taxon>Lentisphaera</taxon>
    </lineage>
</organism>
<keyword evidence="4" id="KW-1185">Reference proteome</keyword>
<dbReference type="SUPFAM" id="SSF49879">
    <property type="entry name" value="SMAD/FHA domain"/>
    <property type="match status" value="1"/>
</dbReference>
<dbReference type="InterPro" id="IPR008984">
    <property type="entry name" value="SMAD_FHA_dom_sf"/>
</dbReference>
<gene>
    <name evidence="3" type="ORF">PQO03_01495</name>
</gene>
<dbReference type="Gene3D" id="2.60.200.20">
    <property type="match status" value="1"/>
</dbReference>
<dbReference type="EMBL" id="CP117811">
    <property type="protein sequence ID" value="WDE96641.1"/>
    <property type="molecule type" value="Genomic_DNA"/>
</dbReference>
<feature type="region of interest" description="Disordered" evidence="1">
    <location>
        <begin position="244"/>
        <end position="266"/>
    </location>
</feature>